<gene>
    <name evidence="1" type="ORF">PORY_001795</name>
</gene>
<name>A0ACB7CAI8_9ASCO</name>
<evidence type="ECO:0000313" key="1">
    <source>
        <dbReference type="EMBL" id="KAG4304742.1"/>
    </source>
</evidence>
<organism evidence="1 2">
    <name type="scientific">Pneumocystis oryctolagi</name>
    <dbReference type="NCBI Taxonomy" id="42067"/>
    <lineage>
        <taxon>Eukaryota</taxon>
        <taxon>Fungi</taxon>
        <taxon>Dikarya</taxon>
        <taxon>Ascomycota</taxon>
        <taxon>Taphrinomycotina</taxon>
        <taxon>Pneumocystomycetes</taxon>
        <taxon>Pneumocystaceae</taxon>
        <taxon>Pneumocystis</taxon>
    </lineage>
</organism>
<sequence>MMDKKKENTFWNDELCNNNEFKCHATHKSLYDFPLSIFQRNLSGNNIYNLSVSVRKAIMKSFYSRPQDQFLIENEGVLNIPFAVSFSNRHSVLCVADELGFIYLIDSIKKDTPITEFLKLKCHDNAIFDISWSYDDKLLASSSGDQTARVLDVSSQKSIAVLSGCTSSTLKQVSFQKNDSNILATCSRNGKILIWDLRSCSSESQSGLAQTPVVSISNAHGKIKNYTKRSKLSPISNSVTSIQWLHKKNLLASACDANSLINIWDIRFCSRRFIKLYESKPAVSVKSKRDYGITSLTMPSSGSIFYGLSKDNYIYAYSSTHPEQPIGSFTHPQLVVKSFFVKISCSRDGEFVGCGSTNSRVIIADTASMRQNKNIGVALMAGCEKEVTGISWSYDDCLASISDDTSCRIWRQSLNNEAENIKSWNEGKRWRWGWSE</sequence>
<proteinExistence type="predicted"/>
<dbReference type="EMBL" id="JABTEG010000006">
    <property type="protein sequence ID" value="KAG4304742.1"/>
    <property type="molecule type" value="Genomic_DNA"/>
</dbReference>
<keyword evidence="2" id="KW-1185">Reference proteome</keyword>
<evidence type="ECO:0000313" key="2">
    <source>
        <dbReference type="Proteomes" id="UP000768646"/>
    </source>
</evidence>
<comment type="caution">
    <text evidence="1">The sequence shown here is derived from an EMBL/GenBank/DDBJ whole genome shotgun (WGS) entry which is preliminary data.</text>
</comment>
<accession>A0ACB7CAI8</accession>
<dbReference type="Proteomes" id="UP000768646">
    <property type="component" value="Unassembled WGS sequence"/>
</dbReference>
<protein>
    <submittedName>
        <fullName evidence="1">Uncharacterized protein</fullName>
    </submittedName>
</protein>
<reference evidence="1 2" key="1">
    <citation type="journal article" date="2021" name="Commun. Biol.">
        <title>Genomic insights into the host specific adaptation of the Pneumocystis genus.</title>
        <authorList>
            <person name="Cisse O.H."/>
            <person name="Ma L."/>
            <person name="Dekker J.P."/>
            <person name="Khil P.P."/>
            <person name="Youn J.-H."/>
            <person name="Brenchley J.M."/>
            <person name="Blair R."/>
            <person name="Pahar B."/>
            <person name="Chabe M."/>
            <person name="Van Rompay K.K.A."/>
            <person name="Keesler R."/>
            <person name="Sukura A."/>
            <person name="Hirsch V."/>
            <person name="Kutty G."/>
            <person name="Liu Y."/>
            <person name="Peng L."/>
            <person name="Chen J."/>
            <person name="Song J."/>
            <person name="Weissenbacher-Lang C."/>
            <person name="Xu J."/>
            <person name="Upham N.S."/>
            <person name="Stajich J.E."/>
            <person name="Cuomo C.A."/>
            <person name="Cushion M.T."/>
            <person name="Kovacs J.A."/>
        </authorList>
    </citation>
    <scope>NUCLEOTIDE SEQUENCE [LARGE SCALE GENOMIC DNA]</scope>
    <source>
        <strain evidence="1 2">RABM</strain>
    </source>
</reference>